<dbReference type="SUPFAM" id="SSF46785">
    <property type="entry name" value="Winged helix' DNA-binding domain"/>
    <property type="match status" value="1"/>
</dbReference>
<keyword evidence="3" id="KW-0804">Transcription</keyword>
<evidence type="ECO:0000313" key="6">
    <source>
        <dbReference type="Proteomes" id="UP000466039"/>
    </source>
</evidence>
<dbReference type="EMBL" id="AP022617">
    <property type="protein sequence ID" value="BBZ63470.1"/>
    <property type="molecule type" value="Genomic_DNA"/>
</dbReference>
<dbReference type="CDD" id="cd07377">
    <property type="entry name" value="WHTH_GntR"/>
    <property type="match status" value="1"/>
</dbReference>
<keyword evidence="6" id="KW-1185">Reference proteome</keyword>
<dbReference type="InterPro" id="IPR000524">
    <property type="entry name" value="Tscrpt_reg_HTH_GntR"/>
</dbReference>
<dbReference type="SMART" id="SM00345">
    <property type="entry name" value="HTH_GNTR"/>
    <property type="match status" value="1"/>
</dbReference>
<organism evidence="5 6">
    <name type="scientific">Mycolicibacterium monacense</name>
    <name type="common">Mycobacterium monacense</name>
    <dbReference type="NCBI Taxonomy" id="85693"/>
    <lineage>
        <taxon>Bacteria</taxon>
        <taxon>Bacillati</taxon>
        <taxon>Actinomycetota</taxon>
        <taxon>Actinomycetes</taxon>
        <taxon>Mycobacteriales</taxon>
        <taxon>Mycobacteriaceae</taxon>
        <taxon>Mycolicibacterium</taxon>
    </lineage>
</organism>
<evidence type="ECO:0000256" key="2">
    <source>
        <dbReference type="ARBA" id="ARBA00023125"/>
    </source>
</evidence>
<dbReference type="Gene3D" id="1.20.120.530">
    <property type="entry name" value="GntR ligand-binding domain-like"/>
    <property type="match status" value="1"/>
</dbReference>
<accession>A0AAD1J1E0</accession>
<evidence type="ECO:0000313" key="5">
    <source>
        <dbReference type="EMBL" id="BBZ63470.1"/>
    </source>
</evidence>
<reference evidence="5 6" key="1">
    <citation type="journal article" date="2019" name="Emerg. Microbes Infect.">
        <title>Comprehensive subspecies identification of 175 nontuberculous mycobacteria species based on 7547 genomic profiles.</title>
        <authorList>
            <person name="Matsumoto Y."/>
            <person name="Kinjo T."/>
            <person name="Motooka D."/>
            <person name="Nabeya D."/>
            <person name="Jung N."/>
            <person name="Uechi K."/>
            <person name="Horii T."/>
            <person name="Iida T."/>
            <person name="Fujita J."/>
            <person name="Nakamura S."/>
        </authorList>
    </citation>
    <scope>NUCLEOTIDE SEQUENCE [LARGE SCALE GENOMIC DNA]</scope>
    <source>
        <strain evidence="5 6">JCM 15658</strain>
    </source>
</reference>
<dbReference type="InterPro" id="IPR036388">
    <property type="entry name" value="WH-like_DNA-bd_sf"/>
</dbReference>
<keyword evidence="2" id="KW-0238">DNA-binding</keyword>
<dbReference type="GO" id="GO:0003700">
    <property type="term" value="F:DNA-binding transcription factor activity"/>
    <property type="evidence" value="ECO:0007669"/>
    <property type="project" value="InterPro"/>
</dbReference>
<dbReference type="Proteomes" id="UP000466039">
    <property type="component" value="Chromosome"/>
</dbReference>
<evidence type="ECO:0000256" key="3">
    <source>
        <dbReference type="ARBA" id="ARBA00023163"/>
    </source>
</evidence>
<feature type="domain" description="HTH gntR-type" evidence="4">
    <location>
        <begin position="22"/>
        <end position="89"/>
    </location>
</feature>
<dbReference type="GO" id="GO:0003677">
    <property type="term" value="F:DNA binding"/>
    <property type="evidence" value="ECO:0007669"/>
    <property type="project" value="UniProtKB-KW"/>
</dbReference>
<proteinExistence type="predicted"/>
<protein>
    <submittedName>
        <fullName evidence="5">GntR family transcriptional regulator</fullName>
    </submittedName>
</protein>
<dbReference type="InterPro" id="IPR008920">
    <property type="entry name" value="TF_FadR/GntR_C"/>
</dbReference>
<evidence type="ECO:0000256" key="1">
    <source>
        <dbReference type="ARBA" id="ARBA00023015"/>
    </source>
</evidence>
<dbReference type="PANTHER" id="PTHR43537">
    <property type="entry name" value="TRANSCRIPTIONAL REGULATOR, GNTR FAMILY"/>
    <property type="match status" value="1"/>
</dbReference>
<dbReference type="PANTHER" id="PTHR43537:SF45">
    <property type="entry name" value="GNTR FAMILY REGULATORY PROTEIN"/>
    <property type="match status" value="1"/>
</dbReference>
<dbReference type="Pfam" id="PF00392">
    <property type="entry name" value="GntR"/>
    <property type="match status" value="1"/>
</dbReference>
<gene>
    <name evidence="5" type="ORF">MMON_47710</name>
</gene>
<dbReference type="Gene3D" id="1.10.10.10">
    <property type="entry name" value="Winged helix-like DNA-binding domain superfamily/Winged helix DNA-binding domain"/>
    <property type="match status" value="1"/>
</dbReference>
<keyword evidence="1" id="KW-0805">Transcription regulation</keyword>
<dbReference type="AlphaFoldDB" id="A0AAD1J1E0"/>
<sequence length="235" mass="25746">MPLAGQPVAAHSPGRMPKRYGVKEKDQVVAYVVDLVLTGRLRGGHRIDRNAIAEALGVSRVPVQEAMVQLEHDGIVSTRYHRGAFVERFDAAALHEHHELYGVLTGIASARAATDPNPELLGELDDTLQHMRKGKDRRLFHEGCQRFRDIVDDAYAGPRLHAAIRASQCFAASDFWVSYPRVRAELLPTYQQEATAIAARDAAGARTACLERSDLMATIMVAELTRRGVLAGDGG</sequence>
<evidence type="ECO:0000259" key="4">
    <source>
        <dbReference type="PROSITE" id="PS50949"/>
    </source>
</evidence>
<dbReference type="PROSITE" id="PS50949">
    <property type="entry name" value="HTH_GNTR"/>
    <property type="match status" value="1"/>
</dbReference>
<dbReference type="InterPro" id="IPR036390">
    <property type="entry name" value="WH_DNA-bd_sf"/>
</dbReference>
<name>A0AAD1J1E0_MYCMB</name>